<keyword evidence="3" id="KW-1185">Reference proteome</keyword>
<comment type="caution">
    <text evidence="2">The sequence shown here is derived from an EMBL/GenBank/DDBJ whole genome shotgun (WGS) entry which is preliminary data.</text>
</comment>
<evidence type="ECO:0000313" key="3">
    <source>
        <dbReference type="Proteomes" id="UP000612585"/>
    </source>
</evidence>
<gene>
    <name evidence="2" type="ORF">Vau01_093920</name>
</gene>
<protein>
    <recommendedName>
        <fullName evidence="4">Cold shock protein (Beta-ribbon, CspA family)</fullName>
    </recommendedName>
</protein>
<evidence type="ECO:0000256" key="1">
    <source>
        <dbReference type="SAM" id="MobiDB-lite"/>
    </source>
</evidence>
<dbReference type="InterPro" id="IPR012340">
    <property type="entry name" value="NA-bd_OB-fold"/>
</dbReference>
<feature type="region of interest" description="Disordered" evidence="1">
    <location>
        <begin position="53"/>
        <end position="88"/>
    </location>
</feature>
<evidence type="ECO:0000313" key="2">
    <source>
        <dbReference type="EMBL" id="GIJ61876.1"/>
    </source>
</evidence>
<sequence>MVDGPDVPGGCWVHFSAIEMGGYRQLTPGQPVLFHAEATDQDGFRFRAITVWPEGGEPTDPSTAHGSSTGHRNSLVLGLDQPEDPGMR</sequence>
<dbReference type="Proteomes" id="UP000612585">
    <property type="component" value="Unassembled WGS sequence"/>
</dbReference>
<reference evidence="2" key="1">
    <citation type="submission" date="2021-01" db="EMBL/GenBank/DDBJ databases">
        <title>Whole genome shotgun sequence of Virgisporangium aurantiacum NBRC 16421.</title>
        <authorList>
            <person name="Komaki H."/>
            <person name="Tamura T."/>
        </authorList>
    </citation>
    <scope>NUCLEOTIDE SEQUENCE</scope>
    <source>
        <strain evidence="2">NBRC 16421</strain>
    </source>
</reference>
<feature type="compositionally biased region" description="Polar residues" evidence="1">
    <location>
        <begin position="60"/>
        <end position="72"/>
    </location>
</feature>
<evidence type="ECO:0008006" key="4">
    <source>
        <dbReference type="Google" id="ProtNLM"/>
    </source>
</evidence>
<name>A0A8J3ZDD7_9ACTN</name>
<proteinExistence type="predicted"/>
<organism evidence="2 3">
    <name type="scientific">Virgisporangium aurantiacum</name>
    <dbReference type="NCBI Taxonomy" id="175570"/>
    <lineage>
        <taxon>Bacteria</taxon>
        <taxon>Bacillati</taxon>
        <taxon>Actinomycetota</taxon>
        <taxon>Actinomycetes</taxon>
        <taxon>Micromonosporales</taxon>
        <taxon>Micromonosporaceae</taxon>
        <taxon>Virgisporangium</taxon>
    </lineage>
</organism>
<dbReference type="Gene3D" id="2.40.50.140">
    <property type="entry name" value="Nucleic acid-binding proteins"/>
    <property type="match status" value="1"/>
</dbReference>
<dbReference type="AlphaFoldDB" id="A0A8J3ZDD7"/>
<dbReference type="EMBL" id="BOPG01000071">
    <property type="protein sequence ID" value="GIJ61876.1"/>
    <property type="molecule type" value="Genomic_DNA"/>
</dbReference>
<accession>A0A8J3ZDD7</accession>